<reference evidence="1" key="1">
    <citation type="submission" date="2022-11" db="EMBL/GenBank/DDBJ databases">
        <title>Centuries of genome instability and evolution in soft-shell clam transmissible cancer (bioRxiv).</title>
        <authorList>
            <person name="Hart S.F.M."/>
            <person name="Yonemitsu M.A."/>
            <person name="Giersch R.M."/>
            <person name="Beal B.F."/>
            <person name="Arriagada G."/>
            <person name="Davis B.W."/>
            <person name="Ostrander E.A."/>
            <person name="Goff S.P."/>
            <person name="Metzger M.J."/>
        </authorList>
    </citation>
    <scope>NUCLEOTIDE SEQUENCE</scope>
    <source>
        <strain evidence="1">MELC-2E11</strain>
        <tissue evidence="1">Siphon/mantle</tissue>
    </source>
</reference>
<proteinExistence type="predicted"/>
<sequence>MEWTHYSCSCYRSVKENPGHNAAKADADVPTDTSVYDALKAGDNGPDNSHVYMPLDVSITKAQVYNENVEKDDPVYNNTVLQNPFVYLFTD</sequence>
<accession>A0ABY7EBL3</accession>
<evidence type="ECO:0000313" key="1">
    <source>
        <dbReference type="EMBL" id="WAR06061.1"/>
    </source>
</evidence>
<organism evidence="1 2">
    <name type="scientific">Mya arenaria</name>
    <name type="common">Soft-shell clam</name>
    <dbReference type="NCBI Taxonomy" id="6604"/>
    <lineage>
        <taxon>Eukaryota</taxon>
        <taxon>Metazoa</taxon>
        <taxon>Spiralia</taxon>
        <taxon>Lophotrochozoa</taxon>
        <taxon>Mollusca</taxon>
        <taxon>Bivalvia</taxon>
        <taxon>Autobranchia</taxon>
        <taxon>Heteroconchia</taxon>
        <taxon>Euheterodonta</taxon>
        <taxon>Imparidentia</taxon>
        <taxon>Neoheterodontei</taxon>
        <taxon>Myida</taxon>
        <taxon>Myoidea</taxon>
        <taxon>Myidae</taxon>
        <taxon>Mya</taxon>
    </lineage>
</organism>
<gene>
    <name evidence="1" type="ORF">MAR_021430</name>
</gene>
<dbReference type="EMBL" id="CP111016">
    <property type="protein sequence ID" value="WAR06061.1"/>
    <property type="molecule type" value="Genomic_DNA"/>
</dbReference>
<evidence type="ECO:0000313" key="2">
    <source>
        <dbReference type="Proteomes" id="UP001164746"/>
    </source>
</evidence>
<name>A0ABY7EBL3_MYAAR</name>
<protein>
    <submittedName>
        <fullName evidence="1">Uncharacterized protein</fullName>
    </submittedName>
</protein>
<keyword evidence="2" id="KW-1185">Reference proteome</keyword>
<dbReference type="Proteomes" id="UP001164746">
    <property type="component" value="Chromosome 5"/>
</dbReference>